<evidence type="ECO:0000256" key="1">
    <source>
        <dbReference type="ARBA" id="ARBA00004141"/>
    </source>
</evidence>
<feature type="transmembrane region" description="Helical" evidence="6">
    <location>
        <begin position="102"/>
        <end position="119"/>
    </location>
</feature>
<sequence length="286" mass="31326">MDYVLLIVIGFCISMLSGFFGIGGGFVLTPLLLLLGFSPIEAITTSLFYTIGSSIAGMYAHYKLKNILWKEAIIVGISGAIATQVAYPFVRWLESNNLDTTVIPTFYLILLTYFSYSMLKKQKNVTSKTSVGASKWKLIILGIGAGFLSTTLGVGGGFFLVPLLITFFGLPSKKAVATSLVAVFFIVSTGFVTYVVNTPIQWEVAFFLVTGALLGSPLGAKATSFFQQKRIQHLLGFLYITTFISLALKLIQLNTVGFWILSIYTLFVNVLLLVRLFKQKRLAAIT</sequence>
<dbReference type="RefSeq" id="WP_066419470.1">
    <property type="nucleotide sequence ID" value="NZ_CP018866.1"/>
</dbReference>
<comment type="similarity">
    <text evidence="2 6">Belongs to the 4-toluene sulfonate uptake permease (TSUP) (TC 2.A.102) family.</text>
</comment>
<dbReference type="PANTHER" id="PTHR43701:SF12">
    <property type="entry name" value="MEMBRANE TRANSPORTER PROTEIN YTNM-RELATED"/>
    <property type="match status" value="1"/>
</dbReference>
<protein>
    <recommendedName>
        <fullName evidence="6">Probable membrane transporter protein</fullName>
    </recommendedName>
</protein>
<organism evidence="7 8">
    <name type="scientific">Sutcliffiella cohnii</name>
    <dbReference type="NCBI Taxonomy" id="33932"/>
    <lineage>
        <taxon>Bacteria</taxon>
        <taxon>Bacillati</taxon>
        <taxon>Bacillota</taxon>
        <taxon>Bacilli</taxon>
        <taxon>Bacillales</taxon>
        <taxon>Bacillaceae</taxon>
        <taxon>Sutcliffiella</taxon>
    </lineage>
</organism>
<evidence type="ECO:0000313" key="8">
    <source>
        <dbReference type="Proteomes" id="UP000215224"/>
    </source>
</evidence>
<dbReference type="PANTHER" id="PTHR43701">
    <property type="entry name" value="MEMBRANE TRANSPORTER PROTEIN MJ0441-RELATED"/>
    <property type="match status" value="1"/>
</dbReference>
<feature type="transmembrane region" description="Helical" evidence="6">
    <location>
        <begin position="6"/>
        <end position="35"/>
    </location>
</feature>
<dbReference type="InterPro" id="IPR002781">
    <property type="entry name" value="TM_pro_TauE-like"/>
</dbReference>
<feature type="transmembrane region" description="Helical" evidence="6">
    <location>
        <begin position="202"/>
        <end position="222"/>
    </location>
</feature>
<keyword evidence="6" id="KW-1003">Cell membrane</keyword>
<keyword evidence="4 6" id="KW-1133">Transmembrane helix</keyword>
<dbReference type="GO" id="GO:0005886">
    <property type="term" value="C:plasma membrane"/>
    <property type="evidence" value="ECO:0007669"/>
    <property type="project" value="UniProtKB-SubCell"/>
</dbReference>
<accession>A0A223KLH6</accession>
<name>A0A223KLH6_9BACI</name>
<feature type="transmembrane region" description="Helical" evidence="6">
    <location>
        <begin position="175"/>
        <end position="196"/>
    </location>
</feature>
<keyword evidence="3 6" id="KW-0812">Transmembrane</keyword>
<dbReference type="KEGG" id="bcoh:BC6307_03270"/>
<evidence type="ECO:0000256" key="6">
    <source>
        <dbReference type="RuleBase" id="RU363041"/>
    </source>
</evidence>
<feature type="transmembrane region" description="Helical" evidence="6">
    <location>
        <begin position="257"/>
        <end position="277"/>
    </location>
</feature>
<reference evidence="7 8" key="1">
    <citation type="submission" date="2016-12" db="EMBL/GenBank/DDBJ databases">
        <title>The whole genome sequencing and assembly of Bacillus cohnii DSM 6307T strain.</title>
        <authorList>
            <person name="Lee Y.-J."/>
            <person name="Yi H."/>
            <person name="Bahn Y.-S."/>
            <person name="Kim J.F."/>
            <person name="Lee D.-W."/>
        </authorList>
    </citation>
    <scope>NUCLEOTIDE SEQUENCE [LARGE SCALE GENOMIC DNA]</scope>
    <source>
        <strain evidence="7 8">DSM 6307</strain>
    </source>
</reference>
<evidence type="ECO:0000256" key="2">
    <source>
        <dbReference type="ARBA" id="ARBA00009142"/>
    </source>
</evidence>
<evidence type="ECO:0000313" key="7">
    <source>
        <dbReference type="EMBL" id="AST90359.1"/>
    </source>
</evidence>
<dbReference type="AlphaFoldDB" id="A0A223KLH6"/>
<keyword evidence="8" id="KW-1185">Reference proteome</keyword>
<feature type="transmembrane region" description="Helical" evidence="6">
    <location>
        <begin position="72"/>
        <end position="90"/>
    </location>
</feature>
<feature type="transmembrane region" description="Helical" evidence="6">
    <location>
        <begin position="234"/>
        <end position="251"/>
    </location>
</feature>
<dbReference type="Pfam" id="PF01925">
    <property type="entry name" value="TauE"/>
    <property type="match status" value="1"/>
</dbReference>
<feature type="transmembrane region" description="Helical" evidence="6">
    <location>
        <begin position="139"/>
        <end position="168"/>
    </location>
</feature>
<dbReference type="EMBL" id="CP018866">
    <property type="protein sequence ID" value="AST90359.1"/>
    <property type="molecule type" value="Genomic_DNA"/>
</dbReference>
<comment type="subcellular location">
    <subcellularLocation>
        <location evidence="6">Cell membrane</location>
        <topology evidence="6">Multi-pass membrane protein</topology>
    </subcellularLocation>
    <subcellularLocation>
        <location evidence="1">Membrane</location>
        <topology evidence="1">Multi-pass membrane protein</topology>
    </subcellularLocation>
</comment>
<dbReference type="Proteomes" id="UP000215224">
    <property type="component" value="Chromosome"/>
</dbReference>
<feature type="transmembrane region" description="Helical" evidence="6">
    <location>
        <begin position="42"/>
        <end position="60"/>
    </location>
</feature>
<evidence type="ECO:0000256" key="3">
    <source>
        <dbReference type="ARBA" id="ARBA00022692"/>
    </source>
</evidence>
<evidence type="ECO:0000256" key="5">
    <source>
        <dbReference type="ARBA" id="ARBA00023136"/>
    </source>
</evidence>
<gene>
    <name evidence="7" type="ORF">BC6307_03270</name>
</gene>
<evidence type="ECO:0000256" key="4">
    <source>
        <dbReference type="ARBA" id="ARBA00022989"/>
    </source>
</evidence>
<proteinExistence type="inferred from homology"/>
<dbReference type="InterPro" id="IPR051598">
    <property type="entry name" value="TSUP/Inactive_protease-like"/>
</dbReference>
<keyword evidence="5 6" id="KW-0472">Membrane</keyword>